<sequence>MKWNSVHDGRSVFLACMRAVCAPGTAVDIPSTPGLDACAELDGAAAILLALLDEGLNLGVSGTPAARRVAASVSELTGATSTDVAQADWILVDGPAGDTIALAPRGTAFMPEAGATIVIAASGVTATMTLSGPGVSGTTRPEVPLDTVALRAFVAANADAPCGVDLLVVTGNRVISLPRSVSVGSD</sequence>
<dbReference type="InterPro" id="IPR038058">
    <property type="entry name" value="PhnH-like_sp"/>
</dbReference>
<evidence type="ECO:0000313" key="1">
    <source>
        <dbReference type="EMBL" id="CAA0123667.1"/>
    </source>
</evidence>
<dbReference type="Proteomes" id="UP000430146">
    <property type="component" value="Unassembled WGS sequence"/>
</dbReference>
<dbReference type="InterPro" id="IPR008772">
    <property type="entry name" value="Phosphonate_metab_PhnH"/>
</dbReference>
<dbReference type="AlphaFoldDB" id="A0A5S9QWQ6"/>
<evidence type="ECO:0000313" key="2">
    <source>
        <dbReference type="Proteomes" id="UP000430146"/>
    </source>
</evidence>
<dbReference type="Pfam" id="PF05845">
    <property type="entry name" value="PhnH"/>
    <property type="match status" value="1"/>
</dbReference>
<dbReference type="GO" id="GO:0019634">
    <property type="term" value="P:organic phosphonate metabolic process"/>
    <property type="evidence" value="ECO:0007669"/>
    <property type="project" value="InterPro"/>
</dbReference>
<evidence type="ECO:0008006" key="3">
    <source>
        <dbReference type="Google" id="ProtNLM"/>
    </source>
</evidence>
<protein>
    <recommendedName>
        <fullName evidence="3">Alpha-D-ribose 1-methylphosphonate 5-triphosphate synthase subunit PhnH</fullName>
    </recommendedName>
</protein>
<dbReference type="Gene3D" id="3.40.50.11310">
    <property type="entry name" value="Bacterial phosphonate metabolism protein PhnH"/>
    <property type="match status" value="1"/>
</dbReference>
<dbReference type="RefSeq" id="WP_159231345.1">
    <property type="nucleotide sequence ID" value="NZ_CACSIP010000022.1"/>
</dbReference>
<gene>
    <name evidence="1" type="ORF">AELLOGFF_04624</name>
</gene>
<dbReference type="OrthoDB" id="4627446at2"/>
<reference evidence="1 2" key="1">
    <citation type="submission" date="2019-11" db="EMBL/GenBank/DDBJ databases">
        <authorList>
            <person name="Holert J."/>
        </authorList>
    </citation>
    <scope>NUCLEOTIDE SEQUENCE [LARGE SCALE GENOMIC DNA]</scope>
    <source>
        <strain evidence="1">BC8_1</strain>
    </source>
</reference>
<organism evidence="1 2">
    <name type="scientific">Mycolicibacterium vanbaalenii</name>
    <name type="common">Mycobacterium vanbaalenii</name>
    <dbReference type="NCBI Taxonomy" id="110539"/>
    <lineage>
        <taxon>Bacteria</taxon>
        <taxon>Bacillati</taxon>
        <taxon>Actinomycetota</taxon>
        <taxon>Actinomycetes</taxon>
        <taxon>Mycobacteriales</taxon>
        <taxon>Mycobacteriaceae</taxon>
        <taxon>Mycolicibacterium</taxon>
    </lineage>
</organism>
<name>A0A5S9QWQ6_MYCVN</name>
<dbReference type="EMBL" id="CACSIP010000022">
    <property type="protein sequence ID" value="CAA0123667.1"/>
    <property type="molecule type" value="Genomic_DNA"/>
</dbReference>
<keyword evidence="2" id="KW-1185">Reference proteome</keyword>
<proteinExistence type="predicted"/>
<dbReference type="SUPFAM" id="SSF159709">
    <property type="entry name" value="PhnH-like"/>
    <property type="match status" value="1"/>
</dbReference>
<accession>A0A5S9QWQ6</accession>